<sequence>MNRLALTARIEALELQTGCGGGDALHIYKACQALDLAAPEPLASESVADYLKRLSTETLADLVSAHD</sequence>
<dbReference type="RefSeq" id="WP_036542302.1">
    <property type="nucleotide sequence ID" value="NZ_JMSZ01000001.1"/>
</dbReference>
<comment type="caution">
    <text evidence="1">The sequence shown here is derived from an EMBL/GenBank/DDBJ whole genome shotgun (WGS) entry which is preliminary data.</text>
</comment>
<protein>
    <submittedName>
        <fullName evidence="1">Uncharacterized protein</fullName>
    </submittedName>
</protein>
<evidence type="ECO:0000313" key="2">
    <source>
        <dbReference type="Proteomes" id="UP000027318"/>
    </source>
</evidence>
<reference evidence="1 2" key="1">
    <citation type="journal article" date="2005" name="Int. J. Syst. Evol. Microbiol.">
        <title>Nitrincola lacisaponensis gen. nov., sp. nov., a novel alkaliphilic bacterium isolated from an alkaline, saline lake.</title>
        <authorList>
            <person name="Dimitriu P.A."/>
            <person name="Shukla S.K."/>
            <person name="Conradt J."/>
            <person name="Marquez M.C."/>
            <person name="Ventosa A."/>
            <person name="Maglia A."/>
            <person name="Peyton B.M."/>
            <person name="Pinkart H.C."/>
            <person name="Mormile M.R."/>
        </authorList>
    </citation>
    <scope>NUCLEOTIDE SEQUENCE [LARGE SCALE GENOMIC DNA]</scope>
    <source>
        <strain evidence="1 2">4CA</strain>
    </source>
</reference>
<accession>A0A063Y8B9</accession>
<organism evidence="1 2">
    <name type="scientific">Nitrincola lacisaponensis</name>
    <dbReference type="NCBI Taxonomy" id="267850"/>
    <lineage>
        <taxon>Bacteria</taxon>
        <taxon>Pseudomonadati</taxon>
        <taxon>Pseudomonadota</taxon>
        <taxon>Gammaproteobacteria</taxon>
        <taxon>Oceanospirillales</taxon>
        <taxon>Oceanospirillaceae</taxon>
        <taxon>Nitrincola</taxon>
    </lineage>
</organism>
<gene>
    <name evidence="1" type="ORF">ADINL_0040</name>
</gene>
<keyword evidence="2" id="KW-1185">Reference proteome</keyword>
<dbReference type="STRING" id="267850.ADINL_0040"/>
<proteinExistence type="predicted"/>
<dbReference type="AlphaFoldDB" id="A0A063Y8B9"/>
<dbReference type="Proteomes" id="UP000027318">
    <property type="component" value="Unassembled WGS sequence"/>
</dbReference>
<dbReference type="EMBL" id="JMSZ01000001">
    <property type="protein sequence ID" value="KDE41360.1"/>
    <property type="molecule type" value="Genomic_DNA"/>
</dbReference>
<name>A0A063Y8B9_9GAMM</name>
<evidence type="ECO:0000313" key="1">
    <source>
        <dbReference type="EMBL" id="KDE41360.1"/>
    </source>
</evidence>